<keyword evidence="3 8" id="KW-0808">Transferase</keyword>
<reference evidence="8" key="1">
    <citation type="submission" date="2019-10" db="EMBL/GenBank/DDBJ databases">
        <authorList>
            <consortium name="Genoscope - CEA"/>
            <person name="William W."/>
        </authorList>
    </citation>
    <scope>NUCLEOTIDE SEQUENCE [LARGE SCALE GENOMIC DNA]</scope>
    <source>
        <strain evidence="8">BBR_PRJEB10994</strain>
    </source>
</reference>
<dbReference type="PANTHER" id="PTHR12215">
    <property type="entry name" value="PHOSPHOPANTETHEINE TRANSFERASE"/>
    <property type="match status" value="1"/>
</dbReference>
<comment type="cofactor">
    <cofactor evidence="1">
        <name>Mg(2+)</name>
        <dbReference type="ChEBI" id="CHEBI:18420"/>
    </cofactor>
</comment>
<sequence length="241" mass="28063">MVSPTLELYHNTVHIWQTNLTGSPPYLEFYQSILADPELKRARQFKFPRDQQAFMIARGILRIILGHYLNLSPERIKFKYSSKGKPSLDQDPLPLQFNLSHAHGKAIYAIALEENIGIDIEYIREIELISLAKRFFCESEYRWLNSLDSEAQYAAFFRLWTCKEAYLKATGEGLVGLQEVEIFTPLDSNLKILKISQDSELAKNWTLQRIETAENYLATLAIKGTNYQFKYRQWTEEKALE</sequence>
<dbReference type="RefSeq" id="WP_083617142.1">
    <property type="nucleotide sequence ID" value="NZ_LR734998.1"/>
</dbReference>
<dbReference type="InterPro" id="IPR050559">
    <property type="entry name" value="P-Pant_transferase_sf"/>
</dbReference>
<dbReference type="Pfam" id="PF01648">
    <property type="entry name" value="ACPS"/>
    <property type="match status" value="1"/>
</dbReference>
<gene>
    <name evidence="8" type="primary">hetI</name>
    <name evidence="8" type="ORF">PL9631_320051</name>
</gene>
<protein>
    <submittedName>
        <fullName evidence="8">4'-phosphopantetheinyl transferase HetI</fullName>
        <ecNumber evidence="8">2.7.8.-</ecNumber>
    </submittedName>
</protein>
<keyword evidence="4" id="KW-0479">Metal-binding</keyword>
<dbReference type="AlphaFoldDB" id="A0A7Z9BP51"/>
<evidence type="ECO:0000256" key="2">
    <source>
        <dbReference type="ARBA" id="ARBA00010990"/>
    </source>
</evidence>
<dbReference type="InterPro" id="IPR008278">
    <property type="entry name" value="4-PPantetheinyl_Trfase_dom"/>
</dbReference>
<dbReference type="GO" id="GO:0008897">
    <property type="term" value="F:holo-[acyl-carrier-protein] synthase activity"/>
    <property type="evidence" value="ECO:0007669"/>
    <property type="project" value="InterPro"/>
</dbReference>
<feature type="domain" description="4'-phosphopantetheinyl transferase N-terminal" evidence="7">
    <location>
        <begin position="27"/>
        <end position="102"/>
    </location>
</feature>
<comment type="caution">
    <text evidence="8">The sequence shown here is derived from an EMBL/GenBank/DDBJ whole genome shotgun (WGS) entry which is preliminary data.</text>
</comment>
<proteinExistence type="inferred from homology"/>
<evidence type="ECO:0000259" key="7">
    <source>
        <dbReference type="Pfam" id="PF22624"/>
    </source>
</evidence>
<evidence type="ECO:0000256" key="5">
    <source>
        <dbReference type="ARBA" id="ARBA00022842"/>
    </source>
</evidence>
<accession>A0A7Z9BP51</accession>
<dbReference type="SUPFAM" id="SSF56214">
    <property type="entry name" value="4'-phosphopantetheinyl transferase"/>
    <property type="match status" value="2"/>
</dbReference>
<dbReference type="PANTHER" id="PTHR12215:SF10">
    <property type="entry name" value="L-AMINOADIPATE-SEMIALDEHYDE DEHYDROGENASE-PHOSPHOPANTETHEINYL TRANSFERASE"/>
    <property type="match status" value="1"/>
</dbReference>
<evidence type="ECO:0000256" key="3">
    <source>
        <dbReference type="ARBA" id="ARBA00022679"/>
    </source>
</evidence>
<keyword evidence="9" id="KW-1185">Reference proteome</keyword>
<comment type="similarity">
    <text evidence="2">Belongs to the P-Pant transferase superfamily. Gsp/Sfp/HetI/AcpT family.</text>
</comment>
<dbReference type="InterPro" id="IPR037143">
    <property type="entry name" value="4-PPantetheinyl_Trfase_dom_sf"/>
</dbReference>
<dbReference type="InterPro" id="IPR004568">
    <property type="entry name" value="Ppantetheine-prot_Trfase_dom"/>
</dbReference>
<evidence type="ECO:0000313" key="8">
    <source>
        <dbReference type="EMBL" id="VXD17297.1"/>
    </source>
</evidence>
<evidence type="ECO:0000256" key="1">
    <source>
        <dbReference type="ARBA" id="ARBA00001946"/>
    </source>
</evidence>
<dbReference type="EC" id="2.7.8.-" evidence="8"/>
<dbReference type="GO" id="GO:0005829">
    <property type="term" value="C:cytosol"/>
    <property type="evidence" value="ECO:0007669"/>
    <property type="project" value="TreeGrafter"/>
</dbReference>
<organism evidence="8 9">
    <name type="scientific">Planktothrix paucivesiculata PCC 9631</name>
    <dbReference type="NCBI Taxonomy" id="671071"/>
    <lineage>
        <taxon>Bacteria</taxon>
        <taxon>Bacillati</taxon>
        <taxon>Cyanobacteriota</taxon>
        <taxon>Cyanophyceae</taxon>
        <taxon>Oscillatoriophycideae</taxon>
        <taxon>Oscillatoriales</taxon>
        <taxon>Microcoleaceae</taxon>
        <taxon>Planktothrix</taxon>
    </lineage>
</organism>
<evidence type="ECO:0000259" key="6">
    <source>
        <dbReference type="Pfam" id="PF01648"/>
    </source>
</evidence>
<dbReference type="OrthoDB" id="9808281at2"/>
<dbReference type="EMBL" id="CZCS02000171">
    <property type="protein sequence ID" value="VXD17297.1"/>
    <property type="molecule type" value="Genomic_DNA"/>
</dbReference>
<dbReference type="NCBIfam" id="TIGR00556">
    <property type="entry name" value="pantethn_trn"/>
    <property type="match status" value="1"/>
</dbReference>
<dbReference type="GO" id="GO:0000287">
    <property type="term" value="F:magnesium ion binding"/>
    <property type="evidence" value="ECO:0007669"/>
    <property type="project" value="InterPro"/>
</dbReference>
<feature type="domain" description="4'-phosphopantetheinyl transferase" evidence="6">
    <location>
        <begin position="116"/>
        <end position="220"/>
    </location>
</feature>
<dbReference type="GO" id="GO:0006633">
    <property type="term" value="P:fatty acid biosynthetic process"/>
    <property type="evidence" value="ECO:0007669"/>
    <property type="project" value="InterPro"/>
</dbReference>
<evidence type="ECO:0000256" key="4">
    <source>
        <dbReference type="ARBA" id="ARBA00022723"/>
    </source>
</evidence>
<dbReference type="GO" id="GO:0019878">
    <property type="term" value="P:lysine biosynthetic process via aminoadipic acid"/>
    <property type="evidence" value="ECO:0007669"/>
    <property type="project" value="TreeGrafter"/>
</dbReference>
<evidence type="ECO:0000313" key="9">
    <source>
        <dbReference type="Proteomes" id="UP000182190"/>
    </source>
</evidence>
<dbReference type="InterPro" id="IPR055066">
    <property type="entry name" value="AASDHPPT_N"/>
</dbReference>
<dbReference type="Proteomes" id="UP000182190">
    <property type="component" value="Unassembled WGS sequence"/>
</dbReference>
<dbReference type="Gene3D" id="3.90.470.20">
    <property type="entry name" value="4'-phosphopantetheinyl transferase domain"/>
    <property type="match status" value="2"/>
</dbReference>
<name>A0A7Z9BP51_9CYAN</name>
<keyword evidence="5" id="KW-0460">Magnesium</keyword>
<dbReference type="Pfam" id="PF22624">
    <property type="entry name" value="AASDHPPT_N"/>
    <property type="match status" value="1"/>
</dbReference>